<dbReference type="EMBL" id="CYXP01000009">
    <property type="protein sequence ID" value="CUN30590.1"/>
    <property type="molecule type" value="Genomic_DNA"/>
</dbReference>
<proteinExistence type="predicted"/>
<gene>
    <name evidence="9" type="ORF">DW782_17735</name>
    <name evidence="2" type="ORF">ERS852380_02625</name>
    <name evidence="1" type="ORF">ERS852429_03599</name>
    <name evidence="4" type="ORF">GKD59_01125</name>
    <name evidence="5" type="ORF">GKD66_07865</name>
    <name evidence="6" type="ORF">GKD68_20515</name>
    <name evidence="7" type="ORF">GKD70_09715</name>
    <name evidence="8" type="ORF">HHO38_16070</name>
    <name evidence="3" type="ORF">PN599_16885</name>
</gene>
<accession>A0A173VV04</accession>
<dbReference type="Proteomes" id="UP001210126">
    <property type="component" value="Unassembled WGS sequence"/>
</dbReference>
<evidence type="ECO:0000313" key="1">
    <source>
        <dbReference type="EMBL" id="CUN30590.1"/>
    </source>
</evidence>
<dbReference type="EMBL" id="JAQMPJ010000019">
    <property type="protein sequence ID" value="MDB9006672.1"/>
    <property type="molecule type" value="Genomic_DNA"/>
</dbReference>
<dbReference type="DNASU" id="5308139"/>
<evidence type="ECO:0000313" key="4">
    <source>
        <dbReference type="EMBL" id="MRY56541.1"/>
    </source>
</evidence>
<dbReference type="CDD" id="cd13121">
    <property type="entry name" value="BF2867_like_C"/>
    <property type="match status" value="1"/>
</dbReference>
<dbReference type="Proteomes" id="UP000432516">
    <property type="component" value="Unassembled WGS sequence"/>
</dbReference>
<evidence type="ECO:0000313" key="2">
    <source>
        <dbReference type="EMBL" id="CUO58524.1"/>
    </source>
</evidence>
<evidence type="ECO:0000313" key="14">
    <source>
        <dbReference type="Proteomes" id="UP000441358"/>
    </source>
</evidence>
<evidence type="ECO:0000313" key="16">
    <source>
        <dbReference type="Proteomes" id="UP000463337"/>
    </source>
</evidence>
<evidence type="ECO:0000313" key="9">
    <source>
        <dbReference type="EMBL" id="RHD72015.1"/>
    </source>
</evidence>
<sequence>MRNLVLFTSMILSFWGCSNDKDFGGLENIGWNEKPLQITTRILTTKSTNFIQEFKEGSMLGLQITSGTVDDLYNGISTYKNVSVKAYRVNGKIRWQQSPEVILDSNEATIYAYYPYQEDINFNARQIPVKLAPNALETDDYMYGTHAIGQKAVNSTSPLVLLSMNHALSLISFQLNLSKGKTGAFIISSVQVGNKPGGTTLVSEGTLDITTGDIIGSTARSTSASTVLSLTNPVTLINEKYCDPMRLMVIPPSGTIGTGDVETLFTINGETYKFDIPANTQWEKGKKYLYKLSFNGRSLQLRDVSITDWLPGNDEGLIGNIM</sequence>
<dbReference type="CDD" id="cd13120">
    <property type="entry name" value="BF2867_like_N"/>
    <property type="match status" value="1"/>
</dbReference>
<reference evidence="13 14" key="3">
    <citation type="journal article" date="2019" name="Nat. Med.">
        <title>A library of human gut bacterial isolates paired with longitudinal multiomics data enables mechanistic microbiome research.</title>
        <authorList>
            <person name="Poyet M."/>
            <person name="Groussin M."/>
            <person name="Gibbons S.M."/>
            <person name="Avila-Pacheco J."/>
            <person name="Jiang X."/>
            <person name="Kearney S.M."/>
            <person name="Perrotta A.R."/>
            <person name="Berdy B."/>
            <person name="Zhao S."/>
            <person name="Lieberman T.D."/>
            <person name="Swanson P.K."/>
            <person name="Smith M."/>
            <person name="Roesemann S."/>
            <person name="Alexander J.E."/>
            <person name="Rich S.A."/>
            <person name="Livny J."/>
            <person name="Vlamakis H."/>
            <person name="Clish C."/>
            <person name="Bullock K."/>
            <person name="Deik A."/>
            <person name="Scott J."/>
            <person name="Pierce K.A."/>
            <person name="Xavier R.J."/>
            <person name="Alm E.J."/>
        </authorList>
    </citation>
    <scope>NUCLEOTIDE SEQUENCE [LARGE SCALE GENOMIC DNA]</scope>
    <source>
        <strain evidence="6 13">BIOML-A2</strain>
        <strain evidence="7 15">BIOML-A20</strain>
        <strain evidence="5 14">BIOML-A32</strain>
        <strain evidence="4 16">BIOML-A41</strain>
    </source>
</reference>
<dbReference type="EMBL" id="WKNE01000028">
    <property type="protein sequence ID" value="MRZ57077.1"/>
    <property type="molecule type" value="Genomic_DNA"/>
</dbReference>
<evidence type="ECO:0000313" key="10">
    <source>
        <dbReference type="Proteomes" id="UP000095455"/>
    </source>
</evidence>
<evidence type="ECO:0000313" key="6">
    <source>
        <dbReference type="EMBL" id="MRZ57077.1"/>
    </source>
</evidence>
<dbReference type="InterPro" id="IPR042278">
    <property type="entry name" value="Mfa-like_1_N"/>
</dbReference>
<dbReference type="Proteomes" id="UP000463337">
    <property type="component" value="Unassembled WGS sequence"/>
</dbReference>
<evidence type="ECO:0000313" key="8">
    <source>
        <dbReference type="EMBL" id="QJE29719.1"/>
    </source>
</evidence>
<dbReference type="EMBL" id="WKMC01000004">
    <property type="protein sequence ID" value="MRZ50138.1"/>
    <property type="molecule type" value="Genomic_DNA"/>
</dbReference>
<dbReference type="EMBL" id="CYYK01000009">
    <property type="protein sequence ID" value="CUO58524.1"/>
    <property type="molecule type" value="Genomic_DNA"/>
</dbReference>
<dbReference type="EMBL" id="WKLT01000001">
    <property type="protein sequence ID" value="MRY56541.1"/>
    <property type="molecule type" value="Genomic_DNA"/>
</dbReference>
<dbReference type="Proteomes" id="UP000095455">
    <property type="component" value="Unassembled WGS sequence"/>
</dbReference>
<name>A0A173VV04_PARDI</name>
<dbReference type="OMA" id="PEYHNDG"/>
<dbReference type="Proteomes" id="UP000284660">
    <property type="component" value="Unassembled WGS sequence"/>
</dbReference>
<reference evidence="10 11" key="1">
    <citation type="submission" date="2015-09" db="EMBL/GenBank/DDBJ databases">
        <authorList>
            <consortium name="Pathogen Informatics"/>
        </authorList>
    </citation>
    <scope>NUCLEOTIDE SEQUENCE [LARGE SCALE GENOMIC DNA]</scope>
    <source>
        <strain evidence="2 10">2789STDY5608822</strain>
        <strain evidence="1 11">2789STDY5608872</strain>
    </source>
</reference>
<reference evidence="8 17" key="4">
    <citation type="submission" date="2020-04" db="EMBL/GenBank/DDBJ databases">
        <title>Complete Genomes and Methylome analysis of CBBP consortium that reverse antibiotic-induced susceptibility to vancomycin-resistant Enterococcus faecium infection.</title>
        <authorList>
            <person name="Fomenkov A."/>
            <person name="Zhang Z."/>
            <person name="Pamer E."/>
            <person name="Roberts R.J."/>
        </authorList>
    </citation>
    <scope>NUCLEOTIDE SEQUENCE [LARGE SCALE GENOMIC DNA]</scope>
    <source>
        <strain evidence="17">CBBP</strain>
        <strain evidence="8">CBBP-1</strain>
    </source>
</reference>
<evidence type="ECO:0000313" key="7">
    <source>
        <dbReference type="EMBL" id="MSB73556.1"/>
    </source>
</evidence>
<reference evidence="9 12" key="2">
    <citation type="submission" date="2018-08" db="EMBL/GenBank/DDBJ databases">
        <title>A genome reference for cultivated species of the human gut microbiota.</title>
        <authorList>
            <person name="Zou Y."/>
            <person name="Xue W."/>
            <person name="Luo G."/>
        </authorList>
    </citation>
    <scope>NUCLEOTIDE SEQUENCE [LARGE SCALE GENOMIC DNA]</scope>
    <source>
        <strain evidence="9 12">AM30-4</strain>
    </source>
</reference>
<evidence type="ECO:0000313" key="3">
    <source>
        <dbReference type="EMBL" id="MDB9006672.1"/>
    </source>
</evidence>
<dbReference type="Proteomes" id="UP000441358">
    <property type="component" value="Unassembled WGS sequence"/>
</dbReference>
<dbReference type="Gene3D" id="2.60.40.2630">
    <property type="match status" value="1"/>
</dbReference>
<dbReference type="Proteomes" id="UP000441609">
    <property type="component" value="Unassembled WGS sequence"/>
</dbReference>
<evidence type="ECO:0000313" key="11">
    <source>
        <dbReference type="Proteomes" id="UP000095591"/>
    </source>
</evidence>
<evidence type="ECO:0000313" key="13">
    <source>
        <dbReference type="Proteomes" id="UP000432516"/>
    </source>
</evidence>
<dbReference type="Pfam" id="PF13149">
    <property type="entry name" value="Mfa_like_1"/>
    <property type="match status" value="1"/>
</dbReference>
<evidence type="ECO:0000313" key="17">
    <source>
        <dbReference type="Proteomes" id="UP000501982"/>
    </source>
</evidence>
<dbReference type="EMBL" id="WKMO01000007">
    <property type="protein sequence ID" value="MSB73556.1"/>
    <property type="molecule type" value="Genomic_DNA"/>
</dbReference>
<dbReference type="Gene3D" id="2.60.40.2620">
    <property type="entry name" value="Fimbrillin-like"/>
    <property type="match status" value="1"/>
</dbReference>
<reference evidence="3" key="5">
    <citation type="submission" date="2023-01" db="EMBL/GenBank/DDBJ databases">
        <title>Human gut microbiome strain richness.</title>
        <authorList>
            <person name="Chen-Liaw A."/>
        </authorList>
    </citation>
    <scope>NUCLEOTIDE SEQUENCE</scope>
    <source>
        <strain evidence="3">RTP21484st1_E5_RTP21484_190118</strain>
    </source>
</reference>
<dbReference type="Proteomes" id="UP000501982">
    <property type="component" value="Chromosome"/>
</dbReference>
<dbReference type="OrthoDB" id="1096353at2"/>
<dbReference type="RefSeq" id="WP_005860423.1">
    <property type="nucleotide sequence ID" value="NZ_AP019729.1"/>
</dbReference>
<dbReference type="InterPro" id="IPR025049">
    <property type="entry name" value="Mfa-like_1"/>
</dbReference>
<dbReference type="EMBL" id="QSJN01000013">
    <property type="protein sequence ID" value="RHD72015.1"/>
    <property type="molecule type" value="Genomic_DNA"/>
</dbReference>
<protein>
    <submittedName>
        <fullName evidence="3">Fimbrillin family protein</fullName>
    </submittedName>
</protein>
<dbReference type="Proteomes" id="UP000095591">
    <property type="component" value="Unassembled WGS sequence"/>
</dbReference>
<dbReference type="AlphaFoldDB" id="A0A173VV04"/>
<evidence type="ECO:0000313" key="12">
    <source>
        <dbReference type="Proteomes" id="UP000284660"/>
    </source>
</evidence>
<dbReference type="EMBL" id="CP051672">
    <property type="protein sequence ID" value="QJE29719.1"/>
    <property type="molecule type" value="Genomic_DNA"/>
</dbReference>
<organism evidence="1 11">
    <name type="scientific">Parabacteroides distasonis</name>
    <dbReference type="NCBI Taxonomy" id="823"/>
    <lineage>
        <taxon>Bacteria</taxon>
        <taxon>Pseudomonadati</taxon>
        <taxon>Bacteroidota</taxon>
        <taxon>Bacteroidia</taxon>
        <taxon>Bacteroidales</taxon>
        <taxon>Tannerellaceae</taxon>
        <taxon>Parabacteroides</taxon>
    </lineage>
</organism>
<evidence type="ECO:0000313" key="5">
    <source>
        <dbReference type="EMBL" id="MRZ50138.1"/>
    </source>
</evidence>
<evidence type="ECO:0000313" key="15">
    <source>
        <dbReference type="Proteomes" id="UP000441609"/>
    </source>
</evidence>